<dbReference type="Proteomes" id="UP000600918">
    <property type="component" value="Unassembled WGS sequence"/>
</dbReference>
<sequence length="340" mass="37624">MSEPTKVASTTGGVISPLSEWSIVKAAPLPVKTTARPWNPFQLCNSLCREDKHKSGEGRLSVVTLVDVGVNANANANANANGVAVVWHKPRSTFANGPVDRHVLRCLSMMDDKRIRLSKGGSVGCLRAMDYMQMETLRRKRKVAETVRFKVRRSSGGGGGGGGIRNEGDARRRPLPPFSCIVTHLHKQPRLHLYANRLVRLRKVSTDIYVLRQLPFEFGYSVVVVASSSSSSSTSSTSSSLLSSSRVVRDSSSIHAQELDYSTIEVNDSLQDENRRDEASIILLFMYLERPFPTESSTSQGMISLWNYWLGLDVSGYNWDYDGADGIVVFIRPQEMTNSH</sequence>
<dbReference type="EMBL" id="JACSDY010000001">
    <property type="protein sequence ID" value="KAF7439209.1"/>
    <property type="molecule type" value="Genomic_DNA"/>
</dbReference>
<dbReference type="AlphaFoldDB" id="A0A834PGD8"/>
<evidence type="ECO:0000256" key="1">
    <source>
        <dbReference type="SAM" id="MobiDB-lite"/>
    </source>
</evidence>
<reference evidence="2" key="1">
    <citation type="journal article" date="2020" name="G3 (Bethesda)">
        <title>High-Quality Assemblies for Three Invasive Social Wasps from the &lt;i&gt;Vespula&lt;/i&gt; Genus.</title>
        <authorList>
            <person name="Harrop T.W.R."/>
            <person name="Guhlin J."/>
            <person name="McLaughlin G.M."/>
            <person name="Permina E."/>
            <person name="Stockwell P."/>
            <person name="Gilligan J."/>
            <person name="Le Lec M.F."/>
            <person name="Gruber M.A.M."/>
            <person name="Quinn O."/>
            <person name="Lovegrove M."/>
            <person name="Duncan E.J."/>
            <person name="Remnant E.J."/>
            <person name="Van Eeckhoven J."/>
            <person name="Graham B."/>
            <person name="Knapp R.A."/>
            <person name="Langford K.W."/>
            <person name="Kronenberg Z."/>
            <person name="Press M.O."/>
            <person name="Eacker S.M."/>
            <person name="Wilson-Rankin E.E."/>
            <person name="Purcell J."/>
            <person name="Lester P.J."/>
            <person name="Dearden P.K."/>
        </authorList>
    </citation>
    <scope>NUCLEOTIDE SEQUENCE</scope>
    <source>
        <strain evidence="2">Volc-1</strain>
    </source>
</reference>
<protein>
    <submittedName>
        <fullName evidence="2">Uncharacterized protein</fullName>
    </submittedName>
</protein>
<evidence type="ECO:0000313" key="3">
    <source>
        <dbReference type="Proteomes" id="UP000600918"/>
    </source>
</evidence>
<feature type="region of interest" description="Disordered" evidence="1">
    <location>
        <begin position="152"/>
        <end position="171"/>
    </location>
</feature>
<name>A0A834PGD8_VESPE</name>
<organism evidence="2 3">
    <name type="scientific">Vespula pensylvanica</name>
    <name type="common">Western yellow jacket</name>
    <name type="synonym">Wasp</name>
    <dbReference type="NCBI Taxonomy" id="30213"/>
    <lineage>
        <taxon>Eukaryota</taxon>
        <taxon>Metazoa</taxon>
        <taxon>Ecdysozoa</taxon>
        <taxon>Arthropoda</taxon>
        <taxon>Hexapoda</taxon>
        <taxon>Insecta</taxon>
        <taxon>Pterygota</taxon>
        <taxon>Neoptera</taxon>
        <taxon>Endopterygota</taxon>
        <taxon>Hymenoptera</taxon>
        <taxon>Apocrita</taxon>
        <taxon>Aculeata</taxon>
        <taxon>Vespoidea</taxon>
        <taxon>Vespidae</taxon>
        <taxon>Vespinae</taxon>
        <taxon>Vespula</taxon>
    </lineage>
</organism>
<feature type="compositionally biased region" description="Gly residues" evidence="1">
    <location>
        <begin position="155"/>
        <end position="165"/>
    </location>
</feature>
<comment type="caution">
    <text evidence="2">The sequence shown here is derived from an EMBL/GenBank/DDBJ whole genome shotgun (WGS) entry which is preliminary data.</text>
</comment>
<evidence type="ECO:0000313" key="2">
    <source>
        <dbReference type="EMBL" id="KAF7439209.1"/>
    </source>
</evidence>
<accession>A0A834PGD8</accession>
<keyword evidence="3" id="KW-1185">Reference proteome</keyword>
<gene>
    <name evidence="2" type="ORF">H0235_001600</name>
</gene>
<proteinExistence type="predicted"/>